<accession>A0A0E9PNN1</accession>
<sequence>MAEKYSKFSDSYLVVFSDF</sequence>
<reference evidence="1" key="2">
    <citation type="journal article" date="2015" name="Fish Shellfish Immunol.">
        <title>Early steps in the European eel (Anguilla anguilla)-Vibrio vulnificus interaction in the gills: Role of the RtxA13 toxin.</title>
        <authorList>
            <person name="Callol A."/>
            <person name="Pajuelo D."/>
            <person name="Ebbesson L."/>
            <person name="Teles M."/>
            <person name="MacKenzie S."/>
            <person name="Amaro C."/>
        </authorList>
    </citation>
    <scope>NUCLEOTIDE SEQUENCE</scope>
</reference>
<proteinExistence type="predicted"/>
<name>A0A0E9PNN1_ANGAN</name>
<reference evidence="1" key="1">
    <citation type="submission" date="2014-11" db="EMBL/GenBank/DDBJ databases">
        <authorList>
            <person name="Amaro Gonzalez C."/>
        </authorList>
    </citation>
    <scope>NUCLEOTIDE SEQUENCE</scope>
</reference>
<organism evidence="1">
    <name type="scientific">Anguilla anguilla</name>
    <name type="common">European freshwater eel</name>
    <name type="synonym">Muraena anguilla</name>
    <dbReference type="NCBI Taxonomy" id="7936"/>
    <lineage>
        <taxon>Eukaryota</taxon>
        <taxon>Metazoa</taxon>
        <taxon>Chordata</taxon>
        <taxon>Craniata</taxon>
        <taxon>Vertebrata</taxon>
        <taxon>Euteleostomi</taxon>
        <taxon>Actinopterygii</taxon>
        <taxon>Neopterygii</taxon>
        <taxon>Teleostei</taxon>
        <taxon>Anguilliformes</taxon>
        <taxon>Anguillidae</taxon>
        <taxon>Anguilla</taxon>
    </lineage>
</organism>
<evidence type="ECO:0000313" key="1">
    <source>
        <dbReference type="EMBL" id="JAH05887.1"/>
    </source>
</evidence>
<dbReference type="EMBL" id="GBXM01102690">
    <property type="protein sequence ID" value="JAH05887.1"/>
    <property type="molecule type" value="Transcribed_RNA"/>
</dbReference>
<dbReference type="AlphaFoldDB" id="A0A0E9PNN1"/>
<protein>
    <submittedName>
        <fullName evidence="1">Uncharacterized protein</fullName>
    </submittedName>
</protein>